<name>A0A2V1IVN1_9BACT</name>
<gene>
    <name evidence="3" type="ORF">C5O25_10025</name>
</gene>
<protein>
    <submittedName>
        <fullName evidence="3">Uncharacterized protein</fullName>
    </submittedName>
</protein>
<dbReference type="PROSITE" id="PS50005">
    <property type="entry name" value="TPR"/>
    <property type="match status" value="1"/>
</dbReference>
<keyword evidence="4" id="KW-1185">Reference proteome</keyword>
<dbReference type="Gene3D" id="1.25.40.10">
    <property type="entry name" value="Tetratricopeptide repeat domain"/>
    <property type="match status" value="1"/>
</dbReference>
<feature type="chain" id="PRO_5016133614" evidence="2">
    <location>
        <begin position="21"/>
        <end position="471"/>
    </location>
</feature>
<comment type="caution">
    <text evidence="3">The sequence shown here is derived from an EMBL/GenBank/DDBJ whole genome shotgun (WGS) entry which is preliminary data.</text>
</comment>
<dbReference type="GeneID" id="93423204"/>
<dbReference type="SUPFAM" id="SSF48452">
    <property type="entry name" value="TPR-like"/>
    <property type="match status" value="1"/>
</dbReference>
<evidence type="ECO:0000313" key="4">
    <source>
        <dbReference type="Proteomes" id="UP000244925"/>
    </source>
</evidence>
<dbReference type="InterPro" id="IPR011990">
    <property type="entry name" value="TPR-like_helical_dom_sf"/>
</dbReference>
<sequence>MMKKILISMILGAGAVSAFASVQAASGTKLKNVGVERTENTLYLNGEVPLGRVDGSNREVWVTPVLRNGNDSIELGTTVIAGRNRYYQALRHDLEKREGVALVRSGANMKSLPLAVQVPYQKWMGGAEMHVRYETKGCCSDDLGREIVPLGRLDLEPKKFEPVFNWIAPTAEAVKIRELKGQAFIDFPVNKTVIYPDYRGNQGELAKIRATIDTVINDKDVEITALSIKGFASPEGPWNNNVRLAKGRTAALKSYVETLYHFSPDFIQTSYDPEDWGGLRAYMVKSNMADKQAIIALIDSDMEPDAKNSKLQRDFPDAYRFLLANVYPALRHSDYRIEYRVRAFSDVNEIIALSRTRPQNLSLQEFFVAARSLEPGSDDYNELFETAVRMFPESEVANLNAANAAMMRGDMVGAKRYLDCAGEGAEATYARGVYHALEGDYDAANRYFQRAARMKVADAPAALEQLKEVAE</sequence>
<dbReference type="SUPFAM" id="SSF103088">
    <property type="entry name" value="OmpA-like"/>
    <property type="match status" value="1"/>
</dbReference>
<evidence type="ECO:0000313" key="3">
    <source>
        <dbReference type="EMBL" id="PWB06506.1"/>
    </source>
</evidence>
<evidence type="ECO:0000256" key="2">
    <source>
        <dbReference type="SAM" id="SignalP"/>
    </source>
</evidence>
<dbReference type="InterPro" id="IPR036737">
    <property type="entry name" value="OmpA-like_sf"/>
</dbReference>
<dbReference type="RefSeq" id="WP_107036608.1">
    <property type="nucleotide sequence ID" value="NZ_CAOMFE010000003.1"/>
</dbReference>
<dbReference type="EMBL" id="PUBV01000023">
    <property type="protein sequence ID" value="PWB06506.1"/>
    <property type="molecule type" value="Genomic_DNA"/>
</dbReference>
<keyword evidence="2" id="KW-0732">Signal</keyword>
<proteinExistence type="predicted"/>
<accession>A0A2V1IVN1</accession>
<feature type="signal peptide" evidence="2">
    <location>
        <begin position="1"/>
        <end position="20"/>
    </location>
</feature>
<dbReference type="AlphaFoldDB" id="A0A2V1IVN1"/>
<reference evidence="4" key="1">
    <citation type="submission" date="2018-02" db="EMBL/GenBank/DDBJ databases">
        <authorList>
            <person name="Clavel T."/>
            <person name="Strowig T."/>
        </authorList>
    </citation>
    <scope>NUCLEOTIDE SEQUENCE [LARGE SCALE GENOMIC DNA]</scope>
    <source>
        <strain evidence="4">DSM 100764</strain>
    </source>
</reference>
<dbReference type="InterPro" id="IPR019734">
    <property type="entry name" value="TPR_rpt"/>
</dbReference>
<keyword evidence="1" id="KW-0802">TPR repeat</keyword>
<dbReference type="Proteomes" id="UP000244925">
    <property type="component" value="Unassembled WGS sequence"/>
</dbReference>
<organism evidence="3 4">
    <name type="scientific">Paramuribaculum intestinale</name>
    <dbReference type="NCBI Taxonomy" id="2094151"/>
    <lineage>
        <taxon>Bacteria</taxon>
        <taxon>Pseudomonadati</taxon>
        <taxon>Bacteroidota</taxon>
        <taxon>Bacteroidia</taxon>
        <taxon>Bacteroidales</taxon>
        <taxon>Muribaculaceae</taxon>
        <taxon>Paramuribaculum</taxon>
    </lineage>
</organism>
<feature type="repeat" description="TPR" evidence="1">
    <location>
        <begin position="425"/>
        <end position="458"/>
    </location>
</feature>
<evidence type="ECO:0000256" key="1">
    <source>
        <dbReference type="PROSITE-ProRule" id="PRU00339"/>
    </source>
</evidence>